<dbReference type="PANTHER" id="PTHR45764:SF41">
    <property type="entry name" value="BZIP TRANSCRIPTION FACTOR"/>
    <property type="match status" value="1"/>
</dbReference>
<dbReference type="GO" id="GO:0046982">
    <property type="term" value="F:protein heterodimerization activity"/>
    <property type="evidence" value="ECO:0007669"/>
    <property type="project" value="UniProtKB-ARBA"/>
</dbReference>
<feature type="compositionally biased region" description="Polar residues" evidence="6">
    <location>
        <begin position="41"/>
        <end position="53"/>
    </location>
</feature>
<dbReference type="SMART" id="SM00338">
    <property type="entry name" value="BRLZ"/>
    <property type="match status" value="1"/>
</dbReference>
<dbReference type="Gene3D" id="1.20.5.170">
    <property type="match status" value="1"/>
</dbReference>
<protein>
    <recommendedName>
        <fullName evidence="7">BZIP domain-containing protein</fullName>
    </recommendedName>
</protein>
<evidence type="ECO:0000256" key="6">
    <source>
        <dbReference type="SAM" id="MobiDB-lite"/>
    </source>
</evidence>
<dbReference type="GO" id="GO:0005634">
    <property type="term" value="C:nucleus"/>
    <property type="evidence" value="ECO:0007669"/>
    <property type="project" value="UniProtKB-SubCell"/>
</dbReference>
<proteinExistence type="predicted"/>
<dbReference type="PROSITE" id="PS50217">
    <property type="entry name" value="BZIP"/>
    <property type="match status" value="1"/>
</dbReference>
<evidence type="ECO:0000259" key="7">
    <source>
        <dbReference type="PROSITE" id="PS50217"/>
    </source>
</evidence>
<comment type="subcellular location">
    <subcellularLocation>
        <location evidence="1">Nucleus</location>
    </subcellularLocation>
</comment>
<keyword evidence="5" id="KW-0539">Nucleus</keyword>
<evidence type="ECO:0000256" key="5">
    <source>
        <dbReference type="ARBA" id="ARBA00023242"/>
    </source>
</evidence>
<evidence type="ECO:0000313" key="9">
    <source>
        <dbReference type="Proteomes" id="UP001374584"/>
    </source>
</evidence>
<dbReference type="Proteomes" id="UP001374584">
    <property type="component" value="Unassembled WGS sequence"/>
</dbReference>
<dbReference type="PANTHER" id="PTHR45764">
    <property type="entry name" value="BZIP TRANSCRIPTION FACTOR 44"/>
    <property type="match status" value="1"/>
</dbReference>
<dbReference type="Pfam" id="PF07716">
    <property type="entry name" value="bZIP_2"/>
    <property type="match status" value="1"/>
</dbReference>
<feature type="domain" description="BZIP" evidence="7">
    <location>
        <begin position="55"/>
        <end position="102"/>
    </location>
</feature>
<keyword evidence="9" id="KW-1185">Reference proteome</keyword>
<evidence type="ECO:0000256" key="3">
    <source>
        <dbReference type="ARBA" id="ARBA00023125"/>
    </source>
</evidence>
<dbReference type="PROSITE" id="PS00036">
    <property type="entry name" value="BZIP_BASIC"/>
    <property type="match status" value="1"/>
</dbReference>
<accession>A0AAN9QYE7</accession>
<evidence type="ECO:0000256" key="2">
    <source>
        <dbReference type="ARBA" id="ARBA00023015"/>
    </source>
</evidence>
<evidence type="ECO:0000256" key="1">
    <source>
        <dbReference type="ARBA" id="ARBA00004123"/>
    </source>
</evidence>
<evidence type="ECO:0000313" key="8">
    <source>
        <dbReference type="EMBL" id="KAK7352502.1"/>
    </source>
</evidence>
<gene>
    <name evidence="8" type="ORF">VNO80_17924</name>
</gene>
<evidence type="ECO:0000256" key="4">
    <source>
        <dbReference type="ARBA" id="ARBA00023163"/>
    </source>
</evidence>
<dbReference type="EMBL" id="JAYMYR010000007">
    <property type="protein sequence ID" value="KAK7352502.1"/>
    <property type="molecule type" value="Genomic_DNA"/>
</dbReference>
<keyword evidence="4" id="KW-0804">Transcription</keyword>
<dbReference type="AlphaFoldDB" id="A0AAN9QYE7"/>
<reference evidence="8 9" key="1">
    <citation type="submission" date="2024-01" db="EMBL/GenBank/DDBJ databases">
        <title>The genomes of 5 underutilized Papilionoideae crops provide insights into root nodulation and disease resistanc.</title>
        <authorList>
            <person name="Jiang F."/>
        </authorList>
    </citation>
    <scope>NUCLEOTIDE SEQUENCE [LARGE SCALE GENOMIC DNA]</scope>
    <source>
        <strain evidence="8">JINMINGXINNONG_FW02</strain>
        <tissue evidence="8">Leaves</tissue>
    </source>
</reference>
<dbReference type="InterPro" id="IPR046347">
    <property type="entry name" value="bZIP_sf"/>
</dbReference>
<dbReference type="CDD" id="cd14702">
    <property type="entry name" value="bZIP_plant_GBF1"/>
    <property type="match status" value="1"/>
</dbReference>
<dbReference type="InterPro" id="IPR045314">
    <property type="entry name" value="bZIP_plant_GBF1"/>
</dbReference>
<dbReference type="GO" id="GO:0000976">
    <property type="term" value="F:transcription cis-regulatory region binding"/>
    <property type="evidence" value="ECO:0007669"/>
    <property type="project" value="TreeGrafter"/>
</dbReference>
<name>A0AAN9QYE7_PHACN</name>
<dbReference type="InterPro" id="IPR004827">
    <property type="entry name" value="bZIP"/>
</dbReference>
<keyword evidence="2" id="KW-0805">Transcription regulation</keyword>
<feature type="region of interest" description="Disordered" evidence="6">
    <location>
        <begin position="35"/>
        <end position="75"/>
    </location>
</feature>
<dbReference type="GO" id="GO:0045893">
    <property type="term" value="P:positive regulation of DNA-templated transcription"/>
    <property type="evidence" value="ECO:0007669"/>
    <property type="project" value="TreeGrafter"/>
</dbReference>
<organism evidence="8 9">
    <name type="scientific">Phaseolus coccineus</name>
    <name type="common">Scarlet runner bean</name>
    <name type="synonym">Phaseolus multiflorus</name>
    <dbReference type="NCBI Taxonomy" id="3886"/>
    <lineage>
        <taxon>Eukaryota</taxon>
        <taxon>Viridiplantae</taxon>
        <taxon>Streptophyta</taxon>
        <taxon>Embryophyta</taxon>
        <taxon>Tracheophyta</taxon>
        <taxon>Spermatophyta</taxon>
        <taxon>Magnoliopsida</taxon>
        <taxon>eudicotyledons</taxon>
        <taxon>Gunneridae</taxon>
        <taxon>Pentapetalae</taxon>
        <taxon>rosids</taxon>
        <taxon>fabids</taxon>
        <taxon>Fabales</taxon>
        <taxon>Fabaceae</taxon>
        <taxon>Papilionoideae</taxon>
        <taxon>50 kb inversion clade</taxon>
        <taxon>NPAAA clade</taxon>
        <taxon>indigoferoid/millettioid clade</taxon>
        <taxon>Phaseoleae</taxon>
        <taxon>Phaseolus</taxon>
    </lineage>
</organism>
<dbReference type="SUPFAM" id="SSF57959">
    <property type="entry name" value="Leucine zipper domain"/>
    <property type="match status" value="1"/>
</dbReference>
<dbReference type="FunFam" id="1.20.5.170:FF:000020">
    <property type="entry name" value="BZIP transcription factor"/>
    <property type="match status" value="1"/>
</dbReference>
<dbReference type="GO" id="GO:0003700">
    <property type="term" value="F:DNA-binding transcription factor activity"/>
    <property type="evidence" value="ECO:0007669"/>
    <property type="project" value="InterPro"/>
</dbReference>
<comment type="caution">
    <text evidence="8">The sequence shown here is derived from an EMBL/GenBank/DDBJ whole genome shotgun (WGS) entry which is preliminary data.</text>
</comment>
<keyword evidence="3" id="KW-0238">DNA-binding</keyword>
<sequence length="161" mass="18388">MLLHEAVQFPCSPVHQTMLTQSEIEDLFSLINKSRDPASLPSGSQGSNRTVYSSEEKKVRRMQSNRESARRSRYKKKKHLENLTSQMNRLRIQNRFLKNRVASTMHQHLLLSLHNDHLKSEAISLMATLSDLCLGRGKHGYVRAVWLVKDAPASANGENHE</sequence>